<proteinExistence type="inferred from homology"/>
<evidence type="ECO:0000256" key="2">
    <source>
        <dbReference type="ARBA" id="ARBA00023002"/>
    </source>
</evidence>
<keyword evidence="2" id="KW-0560">Oxidoreductase</keyword>
<sequence length="181" mass="18688">MHGSPDRSSGPSATGLDPAAFRSVLGRFPTGVVAVTALDPASGLPAGLAVNSFTSVSLDPPLVAFCVAHTSTTWPVMRTASRLCVNILAEPQRDVSERLAYGSGPDKFAGVGWTHGPGGAPLIDGALAWIECSVEQEHVAGDHLIVVARVHDLAEHQGTGPLVFYGSGYGAFTRFTPSPGL</sequence>
<dbReference type="Pfam" id="PF01613">
    <property type="entry name" value="Flavin_Reduct"/>
    <property type="match status" value="1"/>
</dbReference>
<dbReference type="GO" id="GO:0042602">
    <property type="term" value="F:riboflavin reductase (NADPH) activity"/>
    <property type="evidence" value="ECO:0007669"/>
    <property type="project" value="TreeGrafter"/>
</dbReference>
<evidence type="ECO:0000313" key="5">
    <source>
        <dbReference type="Proteomes" id="UP000198420"/>
    </source>
</evidence>
<dbReference type="PANTHER" id="PTHR30466:SF11">
    <property type="entry name" value="FLAVIN-DEPENDENT MONOOXYGENASE, REDUCTASE SUBUNIT HSAB"/>
    <property type="match status" value="1"/>
</dbReference>
<gene>
    <name evidence="4" type="ORF">SAMN06265355_106199</name>
</gene>
<dbReference type="GO" id="GO:0010181">
    <property type="term" value="F:FMN binding"/>
    <property type="evidence" value="ECO:0007669"/>
    <property type="project" value="InterPro"/>
</dbReference>
<dbReference type="InterPro" id="IPR012349">
    <property type="entry name" value="Split_barrel_FMN-bd"/>
</dbReference>
<feature type="domain" description="Flavin reductase like" evidence="3">
    <location>
        <begin position="25"/>
        <end position="171"/>
    </location>
</feature>
<dbReference type="AlphaFoldDB" id="A0A238YTA3"/>
<dbReference type="Proteomes" id="UP000198420">
    <property type="component" value="Unassembled WGS sequence"/>
</dbReference>
<dbReference type="Gene3D" id="2.30.110.10">
    <property type="entry name" value="Electron Transport, Fmn-binding Protein, Chain A"/>
    <property type="match status" value="1"/>
</dbReference>
<organism evidence="4 5">
    <name type="scientific">Actinomadura mexicana</name>
    <dbReference type="NCBI Taxonomy" id="134959"/>
    <lineage>
        <taxon>Bacteria</taxon>
        <taxon>Bacillati</taxon>
        <taxon>Actinomycetota</taxon>
        <taxon>Actinomycetes</taxon>
        <taxon>Streptosporangiales</taxon>
        <taxon>Thermomonosporaceae</taxon>
        <taxon>Actinomadura</taxon>
    </lineage>
</organism>
<protein>
    <submittedName>
        <fullName evidence="4">NADH-FMN oxidoreductase RutF, flavin reductase (DIM6/NTAB) family</fullName>
    </submittedName>
</protein>
<evidence type="ECO:0000259" key="3">
    <source>
        <dbReference type="SMART" id="SM00903"/>
    </source>
</evidence>
<accession>A0A238YTA3</accession>
<keyword evidence="5" id="KW-1185">Reference proteome</keyword>
<dbReference type="SMART" id="SM00903">
    <property type="entry name" value="Flavin_Reduct"/>
    <property type="match status" value="1"/>
</dbReference>
<dbReference type="OrthoDB" id="9792858at2"/>
<reference evidence="5" key="1">
    <citation type="submission" date="2017-06" db="EMBL/GenBank/DDBJ databases">
        <authorList>
            <person name="Varghese N."/>
            <person name="Submissions S."/>
        </authorList>
    </citation>
    <scope>NUCLEOTIDE SEQUENCE [LARGE SCALE GENOMIC DNA]</scope>
    <source>
        <strain evidence="5">DSM 44485</strain>
    </source>
</reference>
<dbReference type="EMBL" id="FZNP01000006">
    <property type="protein sequence ID" value="SNR74038.1"/>
    <property type="molecule type" value="Genomic_DNA"/>
</dbReference>
<dbReference type="InterPro" id="IPR050268">
    <property type="entry name" value="NADH-dep_flavin_reductase"/>
</dbReference>
<dbReference type="RefSeq" id="WP_089312787.1">
    <property type="nucleotide sequence ID" value="NZ_FZNP01000006.1"/>
</dbReference>
<evidence type="ECO:0000256" key="1">
    <source>
        <dbReference type="ARBA" id="ARBA00008898"/>
    </source>
</evidence>
<dbReference type="PANTHER" id="PTHR30466">
    <property type="entry name" value="FLAVIN REDUCTASE"/>
    <property type="match status" value="1"/>
</dbReference>
<evidence type="ECO:0000313" key="4">
    <source>
        <dbReference type="EMBL" id="SNR74038.1"/>
    </source>
</evidence>
<comment type="similarity">
    <text evidence="1">Belongs to the non-flavoprotein flavin reductase family.</text>
</comment>
<dbReference type="SUPFAM" id="SSF50475">
    <property type="entry name" value="FMN-binding split barrel"/>
    <property type="match status" value="1"/>
</dbReference>
<dbReference type="InterPro" id="IPR002563">
    <property type="entry name" value="Flavin_Rdtase-like_dom"/>
</dbReference>
<name>A0A238YTA3_9ACTN</name>